<name>K8WHV7_9GAMM</name>
<accession>K8WHV7</accession>
<dbReference type="PANTHER" id="PTHR21525:SF9">
    <property type="entry name" value="CHANNEL_COLICIN DOMAIN-CONTAINING PROTEIN"/>
    <property type="match status" value="1"/>
</dbReference>
<sequence>MDDFQRIEATALTIMIMQATEIIEKEEDTDSLVDIPYTLCKSLCEANNSELYIHLKLTDEQREKSINTVTAMLADNDNWLSQAAHLYNLFSNPLGKTIRDTITKQYDENPLVRKITRLYRGFGLDLVLGVCDELINQGVPPNKLLADFSNYQLANLPCDNFDEILQVNVDIGVVSGQIDSKEAKYGELAGNVGGFVAGAKAGAIIGSFILPGVGTIIGGGIGAAAGKVFGKQIGNLAGQGFIKPKDNTQK</sequence>
<dbReference type="Pfam" id="PF13488">
    <property type="entry name" value="Gly-zipper_Omp"/>
    <property type="match status" value="1"/>
</dbReference>
<dbReference type="InterPro" id="IPR039567">
    <property type="entry name" value="Gly-zipper"/>
</dbReference>
<evidence type="ECO:0000259" key="1">
    <source>
        <dbReference type="Pfam" id="PF13488"/>
    </source>
</evidence>
<dbReference type="PATRIC" id="fig|1141660.3.peg.2510"/>
<proteinExistence type="predicted"/>
<dbReference type="AlphaFoldDB" id="K8WHV7"/>
<reference evidence="2 3" key="1">
    <citation type="journal article" date="2012" name="BMC Genomics">
        <title>Comparative genomics of bacteria in the genus Providencia isolated from wild Drosophila melanogaster.</title>
        <authorList>
            <person name="Galac M.R."/>
            <person name="Lazzaro B.P."/>
        </authorList>
    </citation>
    <scope>NUCLEOTIDE SEQUENCE [LARGE SCALE GENOMIC DNA]</scope>
    <source>
        <strain evidence="2 3">DSM 19967</strain>
    </source>
</reference>
<dbReference type="EMBL" id="AKKN01000010">
    <property type="protein sequence ID" value="EKT55810.1"/>
    <property type="molecule type" value="Genomic_DNA"/>
</dbReference>
<dbReference type="PANTHER" id="PTHR21525">
    <property type="entry name" value="MOTILE SPERM PROTEIN"/>
    <property type="match status" value="1"/>
</dbReference>
<evidence type="ECO:0000313" key="2">
    <source>
        <dbReference type="EMBL" id="EKT55810.1"/>
    </source>
</evidence>
<dbReference type="HOGENOM" id="CLU_1093548_0_0_6"/>
<feature type="domain" description="Glycine zipper" evidence="1">
    <location>
        <begin position="194"/>
        <end position="234"/>
    </location>
</feature>
<dbReference type="OrthoDB" id="6464369at2"/>
<dbReference type="Proteomes" id="UP000010290">
    <property type="component" value="Chromosome"/>
</dbReference>
<dbReference type="RefSeq" id="WP_008916279.1">
    <property type="nucleotide sequence ID" value="NZ_CM001773.1"/>
</dbReference>
<comment type="caution">
    <text evidence="2">The sequence shown here is derived from an EMBL/GenBank/DDBJ whole genome shotgun (WGS) entry which is preliminary data.</text>
</comment>
<organism evidence="2 3">
    <name type="scientific">Providencia sneebia DSM 19967</name>
    <dbReference type="NCBI Taxonomy" id="1141660"/>
    <lineage>
        <taxon>Bacteria</taxon>
        <taxon>Pseudomonadati</taxon>
        <taxon>Pseudomonadota</taxon>
        <taxon>Gammaproteobacteria</taxon>
        <taxon>Enterobacterales</taxon>
        <taxon>Morganellaceae</taxon>
        <taxon>Providencia</taxon>
    </lineage>
</organism>
<gene>
    <name evidence="2" type="ORF">OO7_12584</name>
</gene>
<keyword evidence="3" id="KW-1185">Reference proteome</keyword>
<protein>
    <recommendedName>
        <fullName evidence="1">Glycine zipper domain-containing protein</fullName>
    </recommendedName>
</protein>
<evidence type="ECO:0000313" key="3">
    <source>
        <dbReference type="Proteomes" id="UP000010290"/>
    </source>
</evidence>